<dbReference type="Proteomes" id="UP000038045">
    <property type="component" value="Unplaced"/>
</dbReference>
<feature type="compositionally biased region" description="Basic residues" evidence="1">
    <location>
        <begin position="85"/>
        <end position="102"/>
    </location>
</feature>
<dbReference type="WBParaSite" id="PTRK_0001316400.1">
    <property type="protein sequence ID" value="PTRK_0001316400.1"/>
    <property type="gene ID" value="PTRK_0001316400"/>
</dbReference>
<feature type="region of interest" description="Disordered" evidence="1">
    <location>
        <begin position="167"/>
        <end position="201"/>
    </location>
</feature>
<protein>
    <submittedName>
        <fullName evidence="4">Uncharacterized protein</fullName>
    </submittedName>
</protein>
<feature type="compositionally biased region" description="Low complexity" evidence="1">
    <location>
        <begin position="109"/>
        <end position="121"/>
    </location>
</feature>
<proteinExistence type="predicted"/>
<accession>A0A0N4ZWU8</accession>
<evidence type="ECO:0000313" key="3">
    <source>
        <dbReference type="Proteomes" id="UP000038045"/>
    </source>
</evidence>
<evidence type="ECO:0000313" key="4">
    <source>
        <dbReference type="WBParaSite" id="PTRK_0001316400.1"/>
    </source>
</evidence>
<keyword evidence="3" id="KW-1185">Reference proteome</keyword>
<dbReference type="AlphaFoldDB" id="A0A0N4ZWU8"/>
<name>A0A0N4ZWU8_PARTI</name>
<keyword evidence="2" id="KW-0732">Signal</keyword>
<sequence length="201" mass="21689">MLHFVSYVLIFVFTFVSTCAGKKKKNVDGANAKIVRTDANISASKAGNGKEKVSVPSTANTTGTTQVKNETETKGQTGQTVPQKSIHKSKGEKKTLLPKKSIRKEETPVNNQNKVAATNNNSTYNCQSAAPTQLNIFEQNINPTPDQVVVEKTQDTFIEELKDGDDTLKNVYSLPPDEDKSVKVADAGSGKKSIAGTNKKS</sequence>
<feature type="region of interest" description="Disordered" evidence="1">
    <location>
        <begin position="44"/>
        <end position="124"/>
    </location>
</feature>
<feature type="chain" id="PRO_5005892331" evidence="2">
    <location>
        <begin position="22"/>
        <end position="201"/>
    </location>
</feature>
<evidence type="ECO:0000256" key="1">
    <source>
        <dbReference type="SAM" id="MobiDB-lite"/>
    </source>
</evidence>
<organism evidence="3 4">
    <name type="scientific">Parastrongyloides trichosuri</name>
    <name type="common">Possum-specific nematode worm</name>
    <dbReference type="NCBI Taxonomy" id="131310"/>
    <lineage>
        <taxon>Eukaryota</taxon>
        <taxon>Metazoa</taxon>
        <taxon>Ecdysozoa</taxon>
        <taxon>Nematoda</taxon>
        <taxon>Chromadorea</taxon>
        <taxon>Rhabditida</taxon>
        <taxon>Tylenchina</taxon>
        <taxon>Panagrolaimomorpha</taxon>
        <taxon>Strongyloidoidea</taxon>
        <taxon>Strongyloididae</taxon>
        <taxon>Parastrongyloides</taxon>
    </lineage>
</organism>
<feature type="signal peptide" evidence="2">
    <location>
        <begin position="1"/>
        <end position="21"/>
    </location>
</feature>
<feature type="compositionally biased region" description="Polar residues" evidence="1">
    <location>
        <begin position="55"/>
        <end position="83"/>
    </location>
</feature>
<reference evidence="4" key="1">
    <citation type="submission" date="2017-02" db="UniProtKB">
        <authorList>
            <consortium name="WormBaseParasite"/>
        </authorList>
    </citation>
    <scope>IDENTIFICATION</scope>
</reference>
<evidence type="ECO:0000256" key="2">
    <source>
        <dbReference type="SAM" id="SignalP"/>
    </source>
</evidence>